<evidence type="ECO:0000256" key="10">
    <source>
        <dbReference type="ARBA" id="ARBA00023049"/>
    </source>
</evidence>
<dbReference type="PROSITE" id="PS01180">
    <property type="entry name" value="CUB"/>
    <property type="match status" value="1"/>
</dbReference>
<evidence type="ECO:0000313" key="20">
    <source>
        <dbReference type="Proteomes" id="UP001432027"/>
    </source>
</evidence>
<dbReference type="GO" id="GO:0018996">
    <property type="term" value="P:molting cycle, collagen and cuticulin-based cuticle"/>
    <property type="evidence" value="ECO:0007669"/>
    <property type="project" value="InterPro"/>
</dbReference>
<feature type="binding site" evidence="14">
    <location>
        <position position="257"/>
    </location>
    <ligand>
        <name>Zn(2+)</name>
        <dbReference type="ChEBI" id="CHEBI:29105"/>
        <note>catalytic</note>
    </ligand>
</feature>
<keyword evidence="5 14" id="KW-0645">Protease</keyword>
<keyword evidence="9 14" id="KW-0862">Zinc</keyword>
<name>A0AAV5U8Y0_9BILA</name>
<dbReference type="SMART" id="SM00235">
    <property type="entry name" value="ZnMc"/>
    <property type="match status" value="1"/>
</dbReference>
<dbReference type="GO" id="GO:0006508">
    <property type="term" value="P:proteolysis"/>
    <property type="evidence" value="ECO:0007669"/>
    <property type="project" value="UniProtKB-KW"/>
</dbReference>
<dbReference type="PROSITE" id="PS00022">
    <property type="entry name" value="EGF_1"/>
    <property type="match status" value="1"/>
</dbReference>
<dbReference type="InterPro" id="IPR001506">
    <property type="entry name" value="Peptidase_M12A"/>
</dbReference>
<dbReference type="AlphaFoldDB" id="A0AAV5U8Y0"/>
<keyword evidence="4" id="KW-0245">EGF-like domain</keyword>
<evidence type="ECO:0000256" key="11">
    <source>
        <dbReference type="ARBA" id="ARBA00023157"/>
    </source>
</evidence>
<evidence type="ECO:0000256" key="9">
    <source>
        <dbReference type="ARBA" id="ARBA00022833"/>
    </source>
</evidence>
<accession>A0AAV5U8Y0</accession>
<sequence>FIRDQRSRIRMRFALIFVVLLSLVQPTSSFDFSSITSFWEDVKGKIENFIRGNGTITDEQAALLEKLNSTTSDLDDFHERLKEIRELVKDQLLSAENSIDKKALEKMLKKFAKRIRQQIRQTGDNLEEVNEKLKVSDQYYQGDMILTEQQMEQMADENVNKRQAFVDGTVGRKWGIVYYSFAQGIKPHTRAVAEQAVRFWQQNTCVNFQFSETQTRRINVFEGQGCYSYVGSIGRTQELSLGQGCDSFGTAAHEFGHALGFFHAQSRFDRDNAITLIPGNVQNGWLDQFNKETERTNNNFGLPYDYGSVMQYAGTSASRNGQPTMMAKLPQFQDTMGSDIVSFVDISMMNTLYGCKERCATSATRCQNGGFPHPRDCTKCLCPAGFGGSFCNERPTGCGATLVATRDVQRLTTKVGRNNFTTPQDDFVFCNWMITAPGAADRIQVTITSYVKNACVSGCVYGGVELKWRRDPTLSGSRYCCPNDVSETVTSEANILPVIGYNRYGVESFTLTYRII</sequence>
<evidence type="ECO:0000256" key="8">
    <source>
        <dbReference type="ARBA" id="ARBA00022801"/>
    </source>
</evidence>
<feature type="coiled-coil region" evidence="16">
    <location>
        <begin position="101"/>
        <end position="132"/>
    </location>
</feature>
<keyword evidence="12" id="KW-0325">Glycoprotein</keyword>
<keyword evidence="7 15" id="KW-0732">Signal</keyword>
<keyword evidence="16" id="KW-0175">Coiled coil</keyword>
<feature type="domain" description="Peptidase M12A" evidence="18">
    <location>
        <begin position="163"/>
        <end position="356"/>
    </location>
</feature>
<dbReference type="EMBL" id="BTSX01000006">
    <property type="protein sequence ID" value="GMT02862.1"/>
    <property type="molecule type" value="Genomic_DNA"/>
</dbReference>
<comment type="caution">
    <text evidence="13">Lacks conserved residue(s) required for the propagation of feature annotation.</text>
</comment>
<keyword evidence="8 14" id="KW-0378">Hydrolase</keyword>
<dbReference type="PANTHER" id="PTHR10127:SF793">
    <property type="entry name" value="ZINC METALLOPROTEINASE NAS-31"/>
    <property type="match status" value="1"/>
</dbReference>
<evidence type="ECO:0000256" key="6">
    <source>
        <dbReference type="ARBA" id="ARBA00022723"/>
    </source>
</evidence>
<dbReference type="PIRSF" id="PIRSF036365">
    <property type="entry name" value="Astacin_nematoda"/>
    <property type="match status" value="1"/>
</dbReference>
<dbReference type="InterPro" id="IPR034035">
    <property type="entry name" value="Astacin-like_dom"/>
</dbReference>
<dbReference type="Pfam" id="PF01400">
    <property type="entry name" value="Astacin"/>
    <property type="match status" value="1"/>
</dbReference>
<evidence type="ECO:0000256" key="14">
    <source>
        <dbReference type="PROSITE-ProRule" id="PRU01211"/>
    </source>
</evidence>
<dbReference type="GO" id="GO:0004222">
    <property type="term" value="F:metalloendopeptidase activity"/>
    <property type="evidence" value="ECO:0007669"/>
    <property type="project" value="UniProtKB-UniRule"/>
</dbReference>
<feature type="active site" evidence="14">
    <location>
        <position position="254"/>
    </location>
</feature>
<evidence type="ECO:0000256" key="12">
    <source>
        <dbReference type="ARBA" id="ARBA00023180"/>
    </source>
</evidence>
<keyword evidence="20" id="KW-1185">Reference proteome</keyword>
<dbReference type="SUPFAM" id="SSF55486">
    <property type="entry name" value="Metalloproteases ('zincins'), catalytic domain"/>
    <property type="match status" value="1"/>
</dbReference>
<keyword evidence="10 14" id="KW-0482">Metalloprotease</keyword>
<evidence type="ECO:0000256" key="5">
    <source>
        <dbReference type="ARBA" id="ARBA00022670"/>
    </source>
</evidence>
<feature type="signal peptide" evidence="15">
    <location>
        <begin position="1"/>
        <end position="29"/>
    </location>
</feature>
<dbReference type="InterPro" id="IPR035914">
    <property type="entry name" value="Sperma_CUB_dom_sf"/>
</dbReference>
<dbReference type="InterPro" id="IPR024079">
    <property type="entry name" value="MetalloPept_cat_dom_sf"/>
</dbReference>
<dbReference type="SMART" id="SM00042">
    <property type="entry name" value="CUB"/>
    <property type="match status" value="1"/>
</dbReference>
<evidence type="ECO:0000256" key="2">
    <source>
        <dbReference type="ARBA" id="ARBA00004613"/>
    </source>
</evidence>
<dbReference type="InterPro" id="IPR000742">
    <property type="entry name" value="EGF"/>
</dbReference>
<dbReference type="InterPro" id="IPR006026">
    <property type="entry name" value="Peptidase_Metallo"/>
</dbReference>
<dbReference type="EC" id="3.4.24.-" evidence="15"/>
<feature type="non-terminal residue" evidence="19">
    <location>
        <position position="1"/>
    </location>
</feature>
<dbReference type="GO" id="GO:0005576">
    <property type="term" value="C:extracellular region"/>
    <property type="evidence" value="ECO:0007669"/>
    <property type="project" value="UniProtKB-SubCell"/>
</dbReference>
<keyword evidence="11" id="KW-1015">Disulfide bond</keyword>
<evidence type="ECO:0000256" key="16">
    <source>
        <dbReference type="SAM" id="Coils"/>
    </source>
</evidence>
<dbReference type="InterPro" id="IPR017050">
    <property type="entry name" value="Metallopeptidase_nem"/>
</dbReference>
<evidence type="ECO:0000256" key="4">
    <source>
        <dbReference type="ARBA" id="ARBA00022536"/>
    </source>
</evidence>
<evidence type="ECO:0000256" key="15">
    <source>
        <dbReference type="RuleBase" id="RU361183"/>
    </source>
</evidence>
<protein>
    <recommendedName>
        <fullName evidence="15">Metalloendopeptidase</fullName>
        <ecNumber evidence="15">3.4.24.-</ecNumber>
    </recommendedName>
</protein>
<dbReference type="PROSITE" id="PS01186">
    <property type="entry name" value="EGF_2"/>
    <property type="match status" value="1"/>
</dbReference>
<organism evidence="19 20">
    <name type="scientific">Pristionchus entomophagus</name>
    <dbReference type="NCBI Taxonomy" id="358040"/>
    <lineage>
        <taxon>Eukaryota</taxon>
        <taxon>Metazoa</taxon>
        <taxon>Ecdysozoa</taxon>
        <taxon>Nematoda</taxon>
        <taxon>Chromadorea</taxon>
        <taxon>Rhabditida</taxon>
        <taxon>Rhabditina</taxon>
        <taxon>Diplogasteromorpha</taxon>
        <taxon>Diplogasteroidea</taxon>
        <taxon>Neodiplogasteridae</taxon>
        <taxon>Pristionchus</taxon>
    </lineage>
</organism>
<feature type="domain" description="CUB" evidence="17">
    <location>
        <begin position="398"/>
        <end position="516"/>
    </location>
</feature>
<reference evidence="19" key="1">
    <citation type="submission" date="2023-10" db="EMBL/GenBank/DDBJ databases">
        <title>Genome assembly of Pristionchus species.</title>
        <authorList>
            <person name="Yoshida K."/>
            <person name="Sommer R.J."/>
        </authorList>
    </citation>
    <scope>NUCLEOTIDE SEQUENCE</scope>
    <source>
        <strain evidence="19">RS0144</strain>
    </source>
</reference>
<comment type="subcellular location">
    <subcellularLocation>
        <location evidence="2">Secreted</location>
    </subcellularLocation>
</comment>
<dbReference type="PANTHER" id="PTHR10127">
    <property type="entry name" value="DISCOIDIN, CUB, EGF, LAMININ , AND ZINC METALLOPROTEASE DOMAIN CONTAINING"/>
    <property type="match status" value="1"/>
</dbReference>
<dbReference type="GO" id="GO:0008270">
    <property type="term" value="F:zinc ion binding"/>
    <property type="evidence" value="ECO:0007669"/>
    <property type="project" value="UniProtKB-UniRule"/>
</dbReference>
<evidence type="ECO:0000313" key="19">
    <source>
        <dbReference type="EMBL" id="GMT02862.1"/>
    </source>
</evidence>
<dbReference type="Gene3D" id="3.40.390.10">
    <property type="entry name" value="Collagenase (Catalytic Domain)"/>
    <property type="match status" value="1"/>
</dbReference>
<comment type="cofactor">
    <cofactor evidence="14 15">
        <name>Zn(2+)</name>
        <dbReference type="ChEBI" id="CHEBI:29105"/>
    </cofactor>
    <text evidence="14 15">Binds 1 zinc ion per subunit.</text>
</comment>
<proteinExistence type="predicted"/>
<feature type="binding site" evidence="14">
    <location>
        <position position="253"/>
    </location>
    <ligand>
        <name>Zn(2+)</name>
        <dbReference type="ChEBI" id="CHEBI:29105"/>
        <note>catalytic</note>
    </ligand>
</feature>
<comment type="caution">
    <text evidence="19">The sequence shown here is derived from an EMBL/GenBank/DDBJ whole genome shotgun (WGS) entry which is preliminary data.</text>
</comment>
<keyword evidence="3" id="KW-0964">Secreted</keyword>
<dbReference type="FunFam" id="3.40.390.10:FF:000048">
    <property type="entry name" value="Zinc metalloproteinase"/>
    <property type="match status" value="1"/>
</dbReference>
<feature type="binding site" evidence="14">
    <location>
        <position position="263"/>
    </location>
    <ligand>
        <name>Zn(2+)</name>
        <dbReference type="ChEBI" id="CHEBI:29105"/>
        <note>catalytic</note>
    </ligand>
</feature>
<dbReference type="CDD" id="cd04280">
    <property type="entry name" value="ZnMc_astacin_like"/>
    <property type="match status" value="1"/>
</dbReference>
<feature type="chain" id="PRO_5043107354" description="Metalloendopeptidase" evidence="15">
    <location>
        <begin position="30"/>
        <end position="516"/>
    </location>
</feature>
<dbReference type="Proteomes" id="UP001432027">
    <property type="component" value="Unassembled WGS sequence"/>
</dbReference>
<dbReference type="SUPFAM" id="SSF49854">
    <property type="entry name" value="Spermadhesin, CUB domain"/>
    <property type="match status" value="1"/>
</dbReference>
<keyword evidence="6 14" id="KW-0479">Metal-binding</keyword>
<dbReference type="InterPro" id="IPR000859">
    <property type="entry name" value="CUB_dom"/>
</dbReference>
<evidence type="ECO:0000256" key="1">
    <source>
        <dbReference type="ARBA" id="ARBA00002657"/>
    </source>
</evidence>
<gene>
    <name evidence="19" type="ORF">PENTCL1PPCAC_25036</name>
</gene>
<evidence type="ECO:0000259" key="18">
    <source>
        <dbReference type="PROSITE" id="PS51864"/>
    </source>
</evidence>
<dbReference type="PRINTS" id="PR00480">
    <property type="entry name" value="ASTACIN"/>
</dbReference>
<evidence type="ECO:0000256" key="13">
    <source>
        <dbReference type="PROSITE-ProRule" id="PRU00059"/>
    </source>
</evidence>
<evidence type="ECO:0000256" key="7">
    <source>
        <dbReference type="ARBA" id="ARBA00022729"/>
    </source>
</evidence>
<dbReference type="PROSITE" id="PS51864">
    <property type="entry name" value="ASTACIN"/>
    <property type="match status" value="1"/>
</dbReference>
<evidence type="ECO:0000256" key="3">
    <source>
        <dbReference type="ARBA" id="ARBA00022525"/>
    </source>
</evidence>
<comment type="function">
    <text evidence="1">Metalloprotease.</text>
</comment>
<evidence type="ECO:0000259" key="17">
    <source>
        <dbReference type="PROSITE" id="PS01180"/>
    </source>
</evidence>